<gene>
    <name evidence="3" type="ORF">BLNAU_17974</name>
</gene>
<evidence type="ECO:0000313" key="4">
    <source>
        <dbReference type="Proteomes" id="UP001281761"/>
    </source>
</evidence>
<dbReference type="EMBL" id="JARBJD010000210">
    <property type="protein sequence ID" value="KAK2947122.1"/>
    <property type="molecule type" value="Genomic_DNA"/>
</dbReference>
<feature type="region of interest" description="Disordered" evidence="1">
    <location>
        <begin position="268"/>
        <end position="328"/>
    </location>
</feature>
<keyword evidence="4" id="KW-1185">Reference proteome</keyword>
<feature type="compositionally biased region" description="Polar residues" evidence="1">
    <location>
        <begin position="268"/>
        <end position="292"/>
    </location>
</feature>
<sequence length="983" mass="111368">MIEIVDSVMIRDGIRIVGGMHAVIRNGASSEPSLIIPSSFSLDSLSVVIVVEATRFLEIRNVNVSIGSSVPSLVFLSATQATILLRDEPITGSKSSLARNVEESEDCFTPGYAVFGLFPEGFERKRRMKTCVIQKSSIERRSESVLANMKWWLPLVIVVAVVLLTVIGIVVSNRGRSLARMGSHSRQVWLFSDFLVILRHHSMETSRKNDLNFLNRPCFSAALKEITNRCQNILSQLNLPPSASTSLDERGKPNSQVFTQESHLSTSLYNESSLHSTQNNPPLSFGSNSEQSFESEDTHLSTQMPPPPSLDSIDLDDQNTDSAISPSDRRRQACLQLLELIHDIRSKRTDTGETDWDPTAVFENPQTDSTVERPRERFDDTIFDSMNLVFIYGCLKECNEIFEQTGNWHHLALTPLNVTKLTHTLLSDDPVLSDLAHIHLFHLLKTVPDQSMIVSTVFPIMRRSQREMNDQATHVWISILAYSIDLLLWDSLSHDWTDTDWIAVFSHKWMSQIHLPLAVAGLIHVLERFQENPPFSFQRSSSLVGSFNKSNNFVNGLVHRIKFDPHYFDSDKTPSLFSAVLLCCAAEDKPIPRCIVNKVSEFVGSMEFEFSEFMLSFSPYIKILQCKPRFASTLPLPLLCERLVREVLTGKDETLIQCLPQLFVCSDSATFIGFLHPFILRGFGSVLLRHADTEFQSVVPRIFLFRLTNVADWECFLATLSVYQLVPSSQIVETANAILQLYLAGNFTPHSLVSILSFVSMLSEYLINTASLQSVVRLYRLLTRIKSTSSTDHRIELINELWTLTMACLDKFRSSLPLTFFDACFRTLENECHTHLHSTSPHEPEQLPTRELNSMNSFARIVNREGVNKAVLDAIIVPMLPHILDSSLSPVSAFRNLSLPMLSKIFVPANAERVLDWCRLGVVECVMKAIETSSSLDEYEMGRRMDRIHNDRRNFNLQLDHLFHFDTSVANLGIDLFEKYRER</sequence>
<accession>A0ABQ9X5Y6</accession>
<evidence type="ECO:0000256" key="2">
    <source>
        <dbReference type="SAM" id="Phobius"/>
    </source>
</evidence>
<feature type="transmembrane region" description="Helical" evidence="2">
    <location>
        <begin position="151"/>
        <end position="171"/>
    </location>
</feature>
<evidence type="ECO:0000313" key="3">
    <source>
        <dbReference type="EMBL" id="KAK2947122.1"/>
    </source>
</evidence>
<proteinExistence type="predicted"/>
<keyword evidence="2" id="KW-1133">Transmembrane helix</keyword>
<dbReference type="Proteomes" id="UP001281761">
    <property type="component" value="Unassembled WGS sequence"/>
</dbReference>
<keyword evidence="2" id="KW-0472">Membrane</keyword>
<organism evidence="3 4">
    <name type="scientific">Blattamonas nauphoetae</name>
    <dbReference type="NCBI Taxonomy" id="2049346"/>
    <lineage>
        <taxon>Eukaryota</taxon>
        <taxon>Metamonada</taxon>
        <taxon>Preaxostyla</taxon>
        <taxon>Oxymonadida</taxon>
        <taxon>Blattamonas</taxon>
    </lineage>
</organism>
<keyword evidence="2" id="KW-0812">Transmembrane</keyword>
<name>A0ABQ9X5Y6_9EUKA</name>
<protein>
    <submittedName>
        <fullName evidence="3">Uncharacterized protein</fullName>
    </submittedName>
</protein>
<feature type="region of interest" description="Disordered" evidence="1">
    <location>
        <begin position="349"/>
        <end position="372"/>
    </location>
</feature>
<comment type="caution">
    <text evidence="3">The sequence shown here is derived from an EMBL/GenBank/DDBJ whole genome shotgun (WGS) entry which is preliminary data.</text>
</comment>
<reference evidence="3 4" key="1">
    <citation type="journal article" date="2022" name="bioRxiv">
        <title>Genomics of Preaxostyla Flagellates Illuminates Evolutionary Transitions and the Path Towards Mitochondrial Loss.</title>
        <authorList>
            <person name="Novak L.V.F."/>
            <person name="Treitli S.C."/>
            <person name="Pyrih J."/>
            <person name="Halakuc P."/>
            <person name="Pipaliya S.V."/>
            <person name="Vacek V."/>
            <person name="Brzon O."/>
            <person name="Soukal P."/>
            <person name="Eme L."/>
            <person name="Dacks J.B."/>
            <person name="Karnkowska A."/>
            <person name="Elias M."/>
            <person name="Hampl V."/>
        </authorList>
    </citation>
    <scope>NUCLEOTIDE SEQUENCE [LARGE SCALE GENOMIC DNA]</scope>
    <source>
        <strain evidence="3">NAU3</strain>
        <tissue evidence="3">Gut</tissue>
    </source>
</reference>
<evidence type="ECO:0000256" key="1">
    <source>
        <dbReference type="SAM" id="MobiDB-lite"/>
    </source>
</evidence>